<keyword evidence="2" id="KW-1185">Reference proteome</keyword>
<proteinExistence type="predicted"/>
<evidence type="ECO:0000313" key="2">
    <source>
        <dbReference type="Proteomes" id="UP001151760"/>
    </source>
</evidence>
<name>A0ABQ5EVT9_9ASTR</name>
<reference evidence="1" key="1">
    <citation type="journal article" date="2022" name="Int. J. Mol. Sci.">
        <title>Draft Genome of Tanacetum Coccineum: Genomic Comparison of Closely Related Tanacetum-Family Plants.</title>
        <authorList>
            <person name="Yamashiro T."/>
            <person name="Shiraishi A."/>
            <person name="Nakayama K."/>
            <person name="Satake H."/>
        </authorList>
    </citation>
    <scope>NUCLEOTIDE SEQUENCE</scope>
</reference>
<comment type="caution">
    <text evidence="1">The sequence shown here is derived from an EMBL/GenBank/DDBJ whole genome shotgun (WGS) entry which is preliminary data.</text>
</comment>
<sequence length="170" mass="18627">MLKSLHMERTKDWITTTSSHVDKLLSTIFPHLLFAELRQFTSLAFAVLNTWSPSIHNAPNGISAAALLFLAPGKPQAIISKEEVTAAQGHGDGSNKMKHIKTELPDPIAAVKRNGSSSIYFTRHGMQTLLSELSNEVGFPVTNTSFDALLESLLSTAKNRFPSSILGYQY</sequence>
<organism evidence="1 2">
    <name type="scientific">Tanacetum coccineum</name>
    <dbReference type="NCBI Taxonomy" id="301880"/>
    <lineage>
        <taxon>Eukaryota</taxon>
        <taxon>Viridiplantae</taxon>
        <taxon>Streptophyta</taxon>
        <taxon>Embryophyta</taxon>
        <taxon>Tracheophyta</taxon>
        <taxon>Spermatophyta</taxon>
        <taxon>Magnoliopsida</taxon>
        <taxon>eudicotyledons</taxon>
        <taxon>Gunneridae</taxon>
        <taxon>Pentapetalae</taxon>
        <taxon>asterids</taxon>
        <taxon>campanulids</taxon>
        <taxon>Asterales</taxon>
        <taxon>Asteraceae</taxon>
        <taxon>Asteroideae</taxon>
        <taxon>Anthemideae</taxon>
        <taxon>Anthemidinae</taxon>
        <taxon>Tanacetum</taxon>
    </lineage>
</organism>
<evidence type="ECO:0000313" key="1">
    <source>
        <dbReference type="EMBL" id="GJT54873.1"/>
    </source>
</evidence>
<gene>
    <name evidence="1" type="ORF">Tco_0989927</name>
</gene>
<reference evidence="1" key="2">
    <citation type="submission" date="2022-01" db="EMBL/GenBank/DDBJ databases">
        <authorList>
            <person name="Yamashiro T."/>
            <person name="Shiraishi A."/>
            <person name="Satake H."/>
            <person name="Nakayama K."/>
        </authorList>
    </citation>
    <scope>NUCLEOTIDE SEQUENCE</scope>
</reference>
<accession>A0ABQ5EVT9</accession>
<dbReference type="EMBL" id="BQNB010016710">
    <property type="protein sequence ID" value="GJT54873.1"/>
    <property type="molecule type" value="Genomic_DNA"/>
</dbReference>
<dbReference type="Proteomes" id="UP001151760">
    <property type="component" value="Unassembled WGS sequence"/>
</dbReference>
<protein>
    <submittedName>
        <fullName evidence="1">Uncharacterized protein</fullName>
    </submittedName>
</protein>